<evidence type="ECO:0000313" key="1">
    <source>
        <dbReference type="EMBL" id="KAI8002001.1"/>
    </source>
</evidence>
<reference evidence="1 2" key="1">
    <citation type="journal article" date="2022" name="Plant J.">
        <title>Chromosome-level genome of Camellia lanceoleosa provides a valuable resource for understanding genome evolution and self-incompatibility.</title>
        <authorList>
            <person name="Gong W."/>
            <person name="Xiao S."/>
            <person name="Wang L."/>
            <person name="Liao Z."/>
            <person name="Chang Y."/>
            <person name="Mo W."/>
            <person name="Hu G."/>
            <person name="Li W."/>
            <person name="Zhao G."/>
            <person name="Zhu H."/>
            <person name="Hu X."/>
            <person name="Ji K."/>
            <person name="Xiang X."/>
            <person name="Song Q."/>
            <person name="Yuan D."/>
            <person name="Jin S."/>
            <person name="Zhang L."/>
        </authorList>
    </citation>
    <scope>NUCLEOTIDE SEQUENCE [LARGE SCALE GENOMIC DNA]</scope>
    <source>
        <strain evidence="1">SQ_2022a</strain>
    </source>
</reference>
<name>A0ACC0GPH1_9ERIC</name>
<sequence length="105" mass="11461">MMWSGDLVDVEECTEGGNTLYVRLAKSELGVKNRISTAAIITIVVVGTIILGVFLWLLWRYRAKIKECSKSLCKSKIELAAFDASRSCDDDSSTNGITDSGIVGR</sequence>
<dbReference type="EMBL" id="CM045765">
    <property type="protein sequence ID" value="KAI8002001.1"/>
    <property type="molecule type" value="Genomic_DNA"/>
</dbReference>
<proteinExistence type="predicted"/>
<dbReference type="Proteomes" id="UP001060215">
    <property type="component" value="Chromosome 8"/>
</dbReference>
<organism evidence="1 2">
    <name type="scientific">Camellia lanceoleosa</name>
    <dbReference type="NCBI Taxonomy" id="1840588"/>
    <lineage>
        <taxon>Eukaryota</taxon>
        <taxon>Viridiplantae</taxon>
        <taxon>Streptophyta</taxon>
        <taxon>Embryophyta</taxon>
        <taxon>Tracheophyta</taxon>
        <taxon>Spermatophyta</taxon>
        <taxon>Magnoliopsida</taxon>
        <taxon>eudicotyledons</taxon>
        <taxon>Gunneridae</taxon>
        <taxon>Pentapetalae</taxon>
        <taxon>asterids</taxon>
        <taxon>Ericales</taxon>
        <taxon>Theaceae</taxon>
        <taxon>Camellia</taxon>
    </lineage>
</organism>
<accession>A0ACC0GPH1</accession>
<gene>
    <name evidence="1" type="ORF">LOK49_LG09G00516</name>
</gene>
<protein>
    <submittedName>
        <fullName evidence="1">G-type lectin S-receptor-like serine/threonine-protein kinase B120</fullName>
    </submittedName>
</protein>
<evidence type="ECO:0000313" key="2">
    <source>
        <dbReference type="Proteomes" id="UP001060215"/>
    </source>
</evidence>
<keyword evidence="2" id="KW-1185">Reference proteome</keyword>
<comment type="caution">
    <text evidence="1">The sequence shown here is derived from an EMBL/GenBank/DDBJ whole genome shotgun (WGS) entry which is preliminary data.</text>
</comment>